<keyword evidence="3" id="KW-1185">Reference proteome</keyword>
<dbReference type="Pfam" id="PF02771">
    <property type="entry name" value="Acyl-CoA_dh_N"/>
    <property type="match status" value="1"/>
</dbReference>
<dbReference type="RefSeq" id="WP_378139662.1">
    <property type="nucleotide sequence ID" value="NZ_JBHSEF010000009.1"/>
</dbReference>
<evidence type="ECO:0000313" key="3">
    <source>
        <dbReference type="Proteomes" id="UP001595733"/>
    </source>
</evidence>
<reference evidence="3" key="1">
    <citation type="journal article" date="2019" name="Int. J. Syst. Evol. Microbiol.">
        <title>The Global Catalogue of Microorganisms (GCM) 10K type strain sequencing project: providing services to taxonomists for standard genome sequencing and annotation.</title>
        <authorList>
            <consortium name="The Broad Institute Genomics Platform"/>
            <consortium name="The Broad Institute Genome Sequencing Center for Infectious Disease"/>
            <person name="Wu L."/>
            <person name="Ma J."/>
        </authorList>
    </citation>
    <scope>NUCLEOTIDE SEQUENCE [LARGE SCALE GENOMIC DNA]</scope>
    <source>
        <strain evidence="3">CCUG 50353</strain>
    </source>
</reference>
<evidence type="ECO:0000313" key="2">
    <source>
        <dbReference type="EMBL" id="MFC4353854.1"/>
    </source>
</evidence>
<dbReference type="InterPro" id="IPR046373">
    <property type="entry name" value="Acyl-CoA_Oxase/DH_mid-dom_sf"/>
</dbReference>
<comment type="caution">
    <text evidence="2">The sequence shown here is derived from an EMBL/GenBank/DDBJ whole genome shotgun (WGS) entry which is preliminary data.</text>
</comment>
<accession>A0ABV8UTM6</accession>
<proteinExistence type="predicted"/>
<dbReference type="Proteomes" id="UP001595733">
    <property type="component" value="Unassembled WGS sequence"/>
</dbReference>
<evidence type="ECO:0000259" key="1">
    <source>
        <dbReference type="Pfam" id="PF02771"/>
    </source>
</evidence>
<name>A0ABV8UTM6_9BACL</name>
<dbReference type="InterPro" id="IPR009100">
    <property type="entry name" value="AcylCoA_DH/oxidase_NM_dom_sf"/>
</dbReference>
<gene>
    <name evidence="2" type="ORF">ACFO0S_02085</name>
</gene>
<sequence length="347" mass="38664">MAHTDRLQELIAEKLKPHVKRIDTEAYYASDFLKSLGQNGFLDSSEGIPYSREVMMVEEIAKVCMTTAFNFWCHLAAMTYIRQSTNLHLKEHLLPQFENGSILGATGLSNPMKYYAGLEKLHLRAKKVDGGYIISGKLPSVSNLGDDHWFGIVAEVDDTRRIMAIVPCRTEGLSLKGKAEYLGVNGSATFACSFEEVWIPDNWIVAEDADVFIPIIRPAFVLYQIPLGFGVTRGSIDSILQVCNKQMGCNSYLPIQSEELEEQLVTLKESVYDIAKAGPSVGDWEELLKLRLDATYLAAKATHGTMLHQGGAGYLMSSGPSRRLRESYFLLNLTPTVKHLEKLLHSN</sequence>
<dbReference type="Gene3D" id="2.40.110.10">
    <property type="entry name" value="Butyryl-CoA Dehydrogenase, subunit A, domain 2"/>
    <property type="match status" value="1"/>
</dbReference>
<organism evidence="2 3">
    <name type="scientific">Chryseomicrobium palamuruense</name>
    <dbReference type="NCBI Taxonomy" id="682973"/>
    <lineage>
        <taxon>Bacteria</taxon>
        <taxon>Bacillati</taxon>
        <taxon>Bacillota</taxon>
        <taxon>Bacilli</taxon>
        <taxon>Bacillales</taxon>
        <taxon>Caryophanaceae</taxon>
        <taxon>Chryseomicrobium</taxon>
    </lineage>
</organism>
<feature type="domain" description="Acyl-CoA dehydrogenase/oxidase N-terminal" evidence="1">
    <location>
        <begin position="5"/>
        <end position="99"/>
    </location>
</feature>
<dbReference type="PANTHER" id="PTHR43884">
    <property type="entry name" value="ACYL-COA DEHYDROGENASE"/>
    <property type="match status" value="1"/>
</dbReference>
<dbReference type="EMBL" id="JBHSEF010000009">
    <property type="protein sequence ID" value="MFC4353854.1"/>
    <property type="molecule type" value="Genomic_DNA"/>
</dbReference>
<dbReference type="InterPro" id="IPR037069">
    <property type="entry name" value="AcylCoA_DH/ox_N_sf"/>
</dbReference>
<protein>
    <submittedName>
        <fullName evidence="2">Acyl-CoA dehydrogenase family protein</fullName>
    </submittedName>
</protein>
<dbReference type="InterPro" id="IPR013786">
    <property type="entry name" value="AcylCoA_DH/ox_N"/>
</dbReference>
<dbReference type="SUPFAM" id="SSF56645">
    <property type="entry name" value="Acyl-CoA dehydrogenase NM domain-like"/>
    <property type="match status" value="1"/>
</dbReference>
<dbReference type="Gene3D" id="1.10.540.10">
    <property type="entry name" value="Acyl-CoA dehydrogenase/oxidase, N-terminal domain"/>
    <property type="match status" value="1"/>
</dbReference>
<dbReference type="PANTHER" id="PTHR43884:SF12">
    <property type="entry name" value="ISOVALERYL-COA DEHYDROGENASE, MITOCHONDRIAL-RELATED"/>
    <property type="match status" value="1"/>
</dbReference>